<feature type="compositionally biased region" description="Basic residues" evidence="1">
    <location>
        <begin position="105"/>
        <end position="117"/>
    </location>
</feature>
<evidence type="ECO:0000313" key="2">
    <source>
        <dbReference type="EMBL" id="KAH6686367.1"/>
    </source>
</evidence>
<dbReference type="Proteomes" id="UP000770015">
    <property type="component" value="Unassembled WGS sequence"/>
</dbReference>
<feature type="region of interest" description="Disordered" evidence="1">
    <location>
        <begin position="30"/>
        <end position="126"/>
    </location>
</feature>
<comment type="caution">
    <text evidence="2">The sequence shown here is derived from an EMBL/GenBank/DDBJ whole genome shotgun (WGS) entry which is preliminary data.</text>
</comment>
<dbReference type="AlphaFoldDB" id="A0A9P8V915"/>
<evidence type="ECO:0000313" key="3">
    <source>
        <dbReference type="Proteomes" id="UP000770015"/>
    </source>
</evidence>
<keyword evidence="3" id="KW-1185">Reference proteome</keyword>
<feature type="region of interest" description="Disordered" evidence="1">
    <location>
        <begin position="160"/>
        <end position="191"/>
    </location>
</feature>
<sequence length="219" mass="23776">MNPFEAGLGFRNHSLQLAVARGGLIAHAPRLHPRDLHPPDSCTGSVVGPRQARARTASSTASKHLQRIFITPTQASKPTPHPTSSLPLPRPSRHPARTQDTKNARFNHHPLARQMRRKTTDPGALPCWPAVALTNLPSKRQPNASRPTGQKAAPLFHRRLEIGPPPFSNTSHRWPGPTSRPPSERQPGKDADGFTLLQCRCLLRCPGVGSGASYDSCPG</sequence>
<name>A0A9P8V915_9PEZI</name>
<protein>
    <submittedName>
        <fullName evidence="2">Uncharacterized protein</fullName>
    </submittedName>
</protein>
<proteinExistence type="predicted"/>
<reference evidence="2" key="1">
    <citation type="journal article" date="2021" name="Nat. Commun.">
        <title>Genetic determinants of endophytism in the Arabidopsis root mycobiome.</title>
        <authorList>
            <person name="Mesny F."/>
            <person name="Miyauchi S."/>
            <person name="Thiergart T."/>
            <person name="Pickel B."/>
            <person name="Atanasova L."/>
            <person name="Karlsson M."/>
            <person name="Huettel B."/>
            <person name="Barry K.W."/>
            <person name="Haridas S."/>
            <person name="Chen C."/>
            <person name="Bauer D."/>
            <person name="Andreopoulos W."/>
            <person name="Pangilinan J."/>
            <person name="LaButti K."/>
            <person name="Riley R."/>
            <person name="Lipzen A."/>
            <person name="Clum A."/>
            <person name="Drula E."/>
            <person name="Henrissat B."/>
            <person name="Kohler A."/>
            <person name="Grigoriev I.V."/>
            <person name="Martin F.M."/>
            <person name="Hacquard S."/>
        </authorList>
    </citation>
    <scope>NUCLEOTIDE SEQUENCE</scope>
    <source>
        <strain evidence="2">MPI-SDFR-AT-0117</strain>
    </source>
</reference>
<feature type="compositionally biased region" description="Basic and acidic residues" evidence="1">
    <location>
        <begin position="182"/>
        <end position="191"/>
    </location>
</feature>
<dbReference type="EMBL" id="JAGSXJ010000013">
    <property type="protein sequence ID" value="KAH6686367.1"/>
    <property type="molecule type" value="Genomic_DNA"/>
</dbReference>
<accession>A0A9P8V915</accession>
<evidence type="ECO:0000256" key="1">
    <source>
        <dbReference type="SAM" id="MobiDB-lite"/>
    </source>
</evidence>
<gene>
    <name evidence="2" type="ORF">F5X68DRAFT_208873</name>
</gene>
<organism evidence="2 3">
    <name type="scientific">Plectosphaerella plurivora</name>
    <dbReference type="NCBI Taxonomy" id="936078"/>
    <lineage>
        <taxon>Eukaryota</taxon>
        <taxon>Fungi</taxon>
        <taxon>Dikarya</taxon>
        <taxon>Ascomycota</taxon>
        <taxon>Pezizomycotina</taxon>
        <taxon>Sordariomycetes</taxon>
        <taxon>Hypocreomycetidae</taxon>
        <taxon>Glomerellales</taxon>
        <taxon>Plectosphaerellaceae</taxon>
        <taxon>Plectosphaerella</taxon>
    </lineage>
</organism>